<protein>
    <recommendedName>
        <fullName evidence="1">Transcription regulator AsnC/Lrp ligand binding domain-containing protein</fullName>
    </recommendedName>
</protein>
<accession>R0E8E8</accession>
<dbReference type="Proteomes" id="UP000013063">
    <property type="component" value="Unassembled WGS sequence"/>
</dbReference>
<dbReference type="PATRIC" id="fig|1292034.3.peg.2331"/>
<sequence>MSLERIDTGPGFLGVAADAGRARAAPRAHVMLRLARRDMAEAERALADVAGLTALHQISGDYDLVAVVEAAHDEALDALIAEIARLRGVSAALASRLTPSASLSRAASFAT</sequence>
<evidence type="ECO:0000313" key="2">
    <source>
        <dbReference type="EMBL" id="ENZ81748.1"/>
    </source>
</evidence>
<dbReference type="AlphaFoldDB" id="R0E8E8"/>
<dbReference type="Pfam" id="PF01037">
    <property type="entry name" value="AsnC_trans_reg"/>
    <property type="match status" value="1"/>
</dbReference>
<dbReference type="SUPFAM" id="SSF54909">
    <property type="entry name" value="Dimeric alpha+beta barrel"/>
    <property type="match status" value="1"/>
</dbReference>
<evidence type="ECO:0000259" key="1">
    <source>
        <dbReference type="Pfam" id="PF01037"/>
    </source>
</evidence>
<dbReference type="InterPro" id="IPR019887">
    <property type="entry name" value="Tscrpt_reg_AsnC/Lrp_C"/>
</dbReference>
<evidence type="ECO:0000313" key="3">
    <source>
        <dbReference type="Proteomes" id="UP000013063"/>
    </source>
</evidence>
<reference evidence="2 3" key="1">
    <citation type="journal article" date="2013" name="Genome Announc.">
        <title>Draft Genome Sequence for Caulobacter sp. Strain OR37, a Bacterium Tolerant to Heavy Metals.</title>
        <authorList>
            <person name="Utturkar S.M."/>
            <person name="Bollmann A."/>
            <person name="Brzoska R.M."/>
            <person name="Klingeman D.M."/>
            <person name="Epstein S.E."/>
            <person name="Palumbo A.V."/>
            <person name="Brown S.D."/>
        </authorList>
    </citation>
    <scope>NUCLEOTIDE SEQUENCE [LARGE SCALE GENOMIC DNA]</scope>
    <source>
        <strain evidence="2 3">OR37</strain>
    </source>
</reference>
<dbReference type="EMBL" id="APMP01000013">
    <property type="protein sequence ID" value="ENZ81748.1"/>
    <property type="molecule type" value="Genomic_DNA"/>
</dbReference>
<keyword evidence="3" id="KW-1185">Reference proteome</keyword>
<organism evidence="2 3">
    <name type="scientific">Caulobacter vibrioides OR37</name>
    <dbReference type="NCBI Taxonomy" id="1292034"/>
    <lineage>
        <taxon>Bacteria</taxon>
        <taxon>Pseudomonadati</taxon>
        <taxon>Pseudomonadota</taxon>
        <taxon>Alphaproteobacteria</taxon>
        <taxon>Caulobacterales</taxon>
        <taxon>Caulobacteraceae</taxon>
        <taxon>Caulobacter</taxon>
    </lineage>
</organism>
<feature type="domain" description="Transcription regulator AsnC/Lrp ligand binding" evidence="1">
    <location>
        <begin position="30"/>
        <end position="90"/>
    </location>
</feature>
<dbReference type="RefSeq" id="WP_004619908.1">
    <property type="nucleotide sequence ID" value="NZ_APMP01000013.1"/>
</dbReference>
<name>R0E8E8_CAUVI</name>
<dbReference type="OrthoDB" id="7192918at2"/>
<proteinExistence type="predicted"/>
<comment type="caution">
    <text evidence="2">The sequence shown here is derived from an EMBL/GenBank/DDBJ whole genome shotgun (WGS) entry which is preliminary data.</text>
</comment>
<dbReference type="Gene3D" id="3.30.70.920">
    <property type="match status" value="1"/>
</dbReference>
<dbReference type="InterPro" id="IPR011008">
    <property type="entry name" value="Dimeric_a/b-barrel"/>
</dbReference>
<dbReference type="STRING" id="1292034.OR37_02345"/>
<gene>
    <name evidence="2" type="ORF">OR37_02345</name>
</gene>